<evidence type="ECO:0000313" key="3">
    <source>
        <dbReference type="Proteomes" id="UP001170717"/>
    </source>
</evidence>
<proteinExistence type="predicted"/>
<organism evidence="2 3">
    <name type="scientific">Alteromonas stellipolaris</name>
    <dbReference type="NCBI Taxonomy" id="233316"/>
    <lineage>
        <taxon>Bacteria</taxon>
        <taxon>Pseudomonadati</taxon>
        <taxon>Pseudomonadota</taxon>
        <taxon>Gammaproteobacteria</taxon>
        <taxon>Alteromonadales</taxon>
        <taxon>Alteromonadaceae</taxon>
        <taxon>Alteromonas/Salinimonas group</taxon>
        <taxon>Alteromonas</taxon>
    </lineage>
</organism>
<feature type="chain" id="PRO_5043678623" evidence="1">
    <location>
        <begin position="29"/>
        <end position="110"/>
    </location>
</feature>
<gene>
    <name evidence="2" type="ORF">Q4527_02750</name>
</gene>
<dbReference type="InterPro" id="IPR022193">
    <property type="entry name" value="DUF3718"/>
</dbReference>
<evidence type="ECO:0000256" key="1">
    <source>
        <dbReference type="SAM" id="SignalP"/>
    </source>
</evidence>
<sequence>MDMSRHVRLPALFGLGITLALSASLANANGYPESTEKDLVAVCEAIKEDNRLALHKAVKRSRISYKNLHKGLVCNGEDMLSFAQSHNATSTGDYLARRLNANKSVLTAKR</sequence>
<feature type="signal peptide" evidence="1">
    <location>
        <begin position="1"/>
        <end position="28"/>
    </location>
</feature>
<reference evidence="2" key="1">
    <citation type="submission" date="2023-07" db="EMBL/GenBank/DDBJ databases">
        <title>Genome content predicts the carbon catabolic preferences of heterotrophic bacteria.</title>
        <authorList>
            <person name="Gralka M."/>
        </authorList>
    </citation>
    <scope>NUCLEOTIDE SEQUENCE</scope>
    <source>
        <strain evidence="2">F2M12</strain>
    </source>
</reference>
<keyword evidence="1" id="KW-0732">Signal</keyword>
<name>A0AAW7YYA8_9ALTE</name>
<dbReference type="Proteomes" id="UP001170717">
    <property type="component" value="Unassembled WGS sequence"/>
</dbReference>
<dbReference type="AlphaFoldDB" id="A0AAW7YYA8"/>
<dbReference type="Pfam" id="PF12514">
    <property type="entry name" value="DUF3718"/>
    <property type="match status" value="1"/>
</dbReference>
<dbReference type="RefSeq" id="WP_061997219.1">
    <property type="nucleotide sequence ID" value="NZ_CANLMS010000002.1"/>
</dbReference>
<dbReference type="GeneID" id="83257149"/>
<accession>A0AAW7YYA8</accession>
<evidence type="ECO:0000313" key="2">
    <source>
        <dbReference type="EMBL" id="MDO6576288.1"/>
    </source>
</evidence>
<protein>
    <submittedName>
        <fullName evidence="2">DUF3718 domain-containing protein</fullName>
    </submittedName>
</protein>
<comment type="caution">
    <text evidence="2">The sequence shown here is derived from an EMBL/GenBank/DDBJ whole genome shotgun (WGS) entry which is preliminary data.</text>
</comment>
<dbReference type="EMBL" id="JAUOQI010000002">
    <property type="protein sequence ID" value="MDO6576288.1"/>
    <property type="molecule type" value="Genomic_DNA"/>
</dbReference>